<proteinExistence type="predicted"/>
<name>A0ABP6VKU6_9GAMM</name>
<keyword evidence="1" id="KW-1133">Transmembrane helix</keyword>
<keyword evidence="3" id="KW-1185">Reference proteome</keyword>
<feature type="transmembrane region" description="Helical" evidence="1">
    <location>
        <begin position="105"/>
        <end position="123"/>
    </location>
</feature>
<keyword evidence="1" id="KW-0472">Membrane</keyword>
<reference evidence="3" key="1">
    <citation type="journal article" date="2019" name="Int. J. Syst. Evol. Microbiol.">
        <title>The Global Catalogue of Microorganisms (GCM) 10K type strain sequencing project: providing services to taxonomists for standard genome sequencing and annotation.</title>
        <authorList>
            <consortium name="The Broad Institute Genomics Platform"/>
            <consortium name="The Broad Institute Genome Sequencing Center for Infectious Disease"/>
            <person name="Wu L."/>
            <person name="Ma J."/>
        </authorList>
    </citation>
    <scope>NUCLEOTIDE SEQUENCE [LARGE SCALE GENOMIC DNA]</scope>
    <source>
        <strain evidence="3">JCM 17110</strain>
    </source>
</reference>
<keyword evidence="1" id="KW-0812">Transmembrane</keyword>
<comment type="caution">
    <text evidence="2">The sequence shown here is derived from an EMBL/GenBank/DDBJ whole genome shotgun (WGS) entry which is preliminary data.</text>
</comment>
<dbReference type="Proteomes" id="UP001500795">
    <property type="component" value="Unassembled WGS sequence"/>
</dbReference>
<evidence type="ECO:0000313" key="2">
    <source>
        <dbReference type="EMBL" id="GAA3535659.1"/>
    </source>
</evidence>
<feature type="transmembrane region" description="Helical" evidence="1">
    <location>
        <begin position="50"/>
        <end position="68"/>
    </location>
</feature>
<dbReference type="EMBL" id="BAABCX010000001">
    <property type="protein sequence ID" value="GAA3535659.1"/>
    <property type="molecule type" value="Genomic_DNA"/>
</dbReference>
<evidence type="ECO:0000256" key="1">
    <source>
        <dbReference type="SAM" id="Phobius"/>
    </source>
</evidence>
<sequence length="156" mass="17951">MLIAMVGLNESIVAAFIPKDIVNDLGFGTYFDSEYLLRGSFIRLNYVSGFRLDFAFFTIIPLIVVLYVRKKTNSAVSDDIIKIYCLLSISYFLLCFIPYADRLAAFSWFLIPYLLYLSFSPSVLNGARNYLVTIAVASYALLMLDYNEEYFQWLPF</sequence>
<protein>
    <recommendedName>
        <fullName evidence="4">EpsG family protein</fullName>
    </recommendedName>
</protein>
<evidence type="ECO:0008006" key="4">
    <source>
        <dbReference type="Google" id="ProtNLM"/>
    </source>
</evidence>
<evidence type="ECO:0000313" key="3">
    <source>
        <dbReference type="Proteomes" id="UP001500795"/>
    </source>
</evidence>
<accession>A0ABP6VKU6</accession>
<gene>
    <name evidence="2" type="ORF">GCM10022394_14100</name>
</gene>
<feature type="transmembrane region" description="Helical" evidence="1">
    <location>
        <begin position="80"/>
        <end position="99"/>
    </location>
</feature>
<organism evidence="2 3">
    <name type="scientific">Zobellella aerophila</name>
    <dbReference type="NCBI Taxonomy" id="870480"/>
    <lineage>
        <taxon>Bacteria</taxon>
        <taxon>Pseudomonadati</taxon>
        <taxon>Pseudomonadota</taxon>
        <taxon>Gammaproteobacteria</taxon>
        <taxon>Aeromonadales</taxon>
        <taxon>Aeromonadaceae</taxon>
        <taxon>Zobellella</taxon>
    </lineage>
</organism>